<reference evidence="2 3" key="1">
    <citation type="submission" date="2018-01" db="EMBL/GenBank/DDBJ databases">
        <title>Draft genome sequences of six Vibrio diazotrophicus strains isolated from deep-sea sediments of the Baltic Sea.</title>
        <authorList>
            <person name="Castillo D."/>
            <person name="Vandieken V."/>
            <person name="Chiang O."/>
            <person name="Middelboe M."/>
        </authorList>
    </citation>
    <scope>NUCLEOTIDE SEQUENCE [LARGE SCALE GENOMIC DNA]</scope>
    <source>
        <strain evidence="2 3">60.27F</strain>
    </source>
</reference>
<name>A0A2J8HR30_VIBDI</name>
<proteinExistence type="predicted"/>
<feature type="signal peptide" evidence="1">
    <location>
        <begin position="1"/>
        <end position="22"/>
    </location>
</feature>
<evidence type="ECO:0000313" key="3">
    <source>
        <dbReference type="Proteomes" id="UP000236449"/>
    </source>
</evidence>
<accession>A0A2J8HR30</accession>
<dbReference type="EMBL" id="POSK01000026">
    <property type="protein sequence ID" value="PNI00744.1"/>
    <property type="molecule type" value="Genomic_DNA"/>
</dbReference>
<sequence length="221" mass="24795">MNKPIVAVFTSLLMIGSAPVWCANSPVGVNVAADMWLPSTKIDNTRRDDANSPVLNLAFEHQLPYLPNVSVRYTNLDADYASYDKFDYTFYYNILERDLMTFDAGISMTQYANSEYKATDGQKYSFDDLTFNWYASAEISVPETNFDIIGQFEFGDSDGIKSSDVIAGVQYVVPLAEGDLSFRGGYRVIDLEFTDLATASPNNKMSYVFADGWFLGTQFKF</sequence>
<dbReference type="InterPro" id="IPR026387">
    <property type="entry name" value="OMP_w_GlyGly"/>
</dbReference>
<dbReference type="OrthoDB" id="6708408at2"/>
<comment type="caution">
    <text evidence="2">The sequence shown here is derived from an EMBL/GenBank/DDBJ whole genome shotgun (WGS) entry which is preliminary data.</text>
</comment>
<dbReference type="NCBIfam" id="TIGR04219">
    <property type="entry name" value="OMP_w_GlyGly"/>
    <property type="match status" value="1"/>
</dbReference>
<evidence type="ECO:0000256" key="1">
    <source>
        <dbReference type="SAM" id="SignalP"/>
    </source>
</evidence>
<evidence type="ECO:0000313" key="2">
    <source>
        <dbReference type="EMBL" id="PNI00744.1"/>
    </source>
</evidence>
<dbReference type="RefSeq" id="WP_102967339.1">
    <property type="nucleotide sequence ID" value="NZ_POSK01000026.1"/>
</dbReference>
<dbReference type="Proteomes" id="UP000236449">
    <property type="component" value="Unassembled WGS sequence"/>
</dbReference>
<feature type="chain" id="PRO_5014413119" evidence="1">
    <location>
        <begin position="23"/>
        <end position="221"/>
    </location>
</feature>
<dbReference type="AlphaFoldDB" id="A0A2J8HR30"/>
<protein>
    <submittedName>
        <fullName evidence="2">Iron-hydroxamate ABC transporter substrate-binding protein</fullName>
    </submittedName>
</protein>
<keyword evidence="1" id="KW-0732">Signal</keyword>
<organism evidence="2 3">
    <name type="scientific">Vibrio diazotrophicus</name>
    <dbReference type="NCBI Taxonomy" id="685"/>
    <lineage>
        <taxon>Bacteria</taxon>
        <taxon>Pseudomonadati</taxon>
        <taxon>Pseudomonadota</taxon>
        <taxon>Gammaproteobacteria</taxon>
        <taxon>Vibrionales</taxon>
        <taxon>Vibrionaceae</taxon>
        <taxon>Vibrio</taxon>
    </lineage>
</organism>
<gene>
    <name evidence="2" type="ORF">C1N32_21105</name>
</gene>